<keyword evidence="1" id="KW-0472">Membrane</keyword>
<reference evidence="2" key="1">
    <citation type="submission" date="2022-12" db="EMBL/GenBank/DDBJ databases">
        <title>Draft genome assemblies for two species of Escallonia (Escalloniales).</title>
        <authorList>
            <person name="Chanderbali A."/>
            <person name="Dervinis C."/>
            <person name="Anghel I."/>
            <person name="Soltis D."/>
            <person name="Soltis P."/>
            <person name="Zapata F."/>
        </authorList>
    </citation>
    <scope>NUCLEOTIDE SEQUENCE</scope>
    <source>
        <strain evidence="2">UCBG64.0493</strain>
        <tissue evidence="2">Leaf</tissue>
    </source>
</reference>
<name>A0AA88X0R4_9ASTE</name>
<dbReference type="Proteomes" id="UP001188597">
    <property type="component" value="Unassembled WGS sequence"/>
</dbReference>
<comment type="caution">
    <text evidence="2">The sequence shown here is derived from an EMBL/GenBank/DDBJ whole genome shotgun (WGS) entry which is preliminary data.</text>
</comment>
<keyword evidence="1" id="KW-1133">Transmembrane helix</keyword>
<dbReference type="EMBL" id="JAVXUP010000114">
    <property type="protein sequence ID" value="KAK3037782.1"/>
    <property type="molecule type" value="Genomic_DNA"/>
</dbReference>
<proteinExistence type="predicted"/>
<protein>
    <submittedName>
        <fullName evidence="2">Uncharacterized protein</fullName>
    </submittedName>
</protein>
<keyword evidence="1" id="KW-0812">Transmembrane</keyword>
<evidence type="ECO:0000313" key="3">
    <source>
        <dbReference type="Proteomes" id="UP001188597"/>
    </source>
</evidence>
<sequence>MKIELGLNGKIDVLLPIISFGLDGVFILEIMINDSFIKHHLLQRFLLEHFSKTKAQVVCLLGKRGLIHRSLGFDYQGIETLQIKLEDWHSIDVILYVYGYNYLRSNATMM</sequence>
<evidence type="ECO:0000313" key="2">
    <source>
        <dbReference type="EMBL" id="KAK3037782.1"/>
    </source>
</evidence>
<organism evidence="2 3">
    <name type="scientific">Escallonia herrerae</name>
    <dbReference type="NCBI Taxonomy" id="1293975"/>
    <lineage>
        <taxon>Eukaryota</taxon>
        <taxon>Viridiplantae</taxon>
        <taxon>Streptophyta</taxon>
        <taxon>Embryophyta</taxon>
        <taxon>Tracheophyta</taxon>
        <taxon>Spermatophyta</taxon>
        <taxon>Magnoliopsida</taxon>
        <taxon>eudicotyledons</taxon>
        <taxon>Gunneridae</taxon>
        <taxon>Pentapetalae</taxon>
        <taxon>asterids</taxon>
        <taxon>campanulids</taxon>
        <taxon>Escalloniales</taxon>
        <taxon>Escalloniaceae</taxon>
        <taxon>Escallonia</taxon>
    </lineage>
</organism>
<gene>
    <name evidence="2" type="ORF">RJ639_030701</name>
</gene>
<feature type="transmembrane region" description="Helical" evidence="1">
    <location>
        <begin position="13"/>
        <end position="32"/>
    </location>
</feature>
<evidence type="ECO:0000256" key="1">
    <source>
        <dbReference type="SAM" id="Phobius"/>
    </source>
</evidence>
<accession>A0AA88X0R4</accession>
<keyword evidence="3" id="KW-1185">Reference proteome</keyword>
<dbReference type="AlphaFoldDB" id="A0AA88X0R4"/>